<organismHost>
    <name type="scientific">Homo sapiens</name>
    <name type="common">Human</name>
    <dbReference type="NCBI Taxonomy" id="9606"/>
</organismHost>
<organism evidence="1">
    <name type="scientific">Human immunodeficiency virus type 1</name>
    <name type="common">HIV-1</name>
    <dbReference type="NCBI Taxonomy" id="11676"/>
    <lineage>
        <taxon>Viruses</taxon>
        <taxon>Riboviria</taxon>
        <taxon>Pararnavirae</taxon>
        <taxon>Artverviricota</taxon>
        <taxon>Revtraviricetes</taxon>
        <taxon>Ortervirales</taxon>
        <taxon>Retroviridae</taxon>
        <taxon>Orthoretrovirinae</taxon>
        <taxon>Lentivirus</taxon>
        <taxon>Lentivirus humimdef1</taxon>
    </lineage>
</organism>
<gene>
    <name evidence="1" type="primary">vpu</name>
</gene>
<proteinExistence type="predicted"/>
<accession>A0A0H3YCZ8</accession>
<evidence type="ECO:0000313" key="1">
    <source>
        <dbReference type="EMBL" id="AKN10857.1"/>
    </source>
</evidence>
<keyword evidence="1" id="KW-0946">Virion</keyword>
<protein>
    <submittedName>
        <fullName evidence="1">Truncated envelope glycoprotein</fullName>
    </submittedName>
</protein>
<keyword evidence="1" id="KW-0261">Viral envelope protein</keyword>
<dbReference type="EMBL" id="KR861292">
    <property type="protein sequence ID" value="AKN10857.1"/>
    <property type="molecule type" value="Genomic_DNA"/>
</dbReference>
<dbReference type="GO" id="GO:0019031">
    <property type="term" value="C:viral envelope"/>
    <property type="evidence" value="ECO:0007669"/>
    <property type="project" value="UniProtKB-KW"/>
</dbReference>
<reference evidence="1" key="1">
    <citation type="journal article" date="2015" name="J. Clin. Microbiol.">
        <title>Long-Range HIV Genotyping Using Viral RNA and Proviral DNA for Analysis of HIV Drug Resistance and HIV Clustering.</title>
        <authorList>
            <person name="Novitsky V."/>
            <person name="Zahralban-Steele M."/>
            <person name="McLane M.F."/>
            <person name="Moyo S."/>
            <person name="van Widenfelt E."/>
            <person name="Gaseitsiwe S."/>
            <person name="Makhema J."/>
            <person name="Essex M."/>
        </authorList>
    </citation>
    <scope>NUCLEOTIDE SEQUENCE</scope>
    <source>
        <strain evidence="1">Bcpp_00295_amp2</strain>
    </source>
</reference>
<name>A0A0H3YCZ8_HV1</name>
<sequence length="13" mass="1817">MRVMRILRNWQQW</sequence>